<dbReference type="EMBL" id="CP021434">
    <property type="protein sequence ID" value="ARU61823.1"/>
    <property type="molecule type" value="Genomic_DNA"/>
</dbReference>
<organism evidence="1 2">
    <name type="scientific">Tumebacillus avium</name>
    <dbReference type="NCBI Taxonomy" id="1903704"/>
    <lineage>
        <taxon>Bacteria</taxon>
        <taxon>Bacillati</taxon>
        <taxon>Bacillota</taxon>
        <taxon>Bacilli</taxon>
        <taxon>Bacillales</taxon>
        <taxon>Alicyclobacillaceae</taxon>
        <taxon>Tumebacillus</taxon>
    </lineage>
</organism>
<dbReference type="AlphaFoldDB" id="A0A1Y0IR47"/>
<evidence type="ECO:0000313" key="2">
    <source>
        <dbReference type="Proteomes" id="UP000195437"/>
    </source>
</evidence>
<sequence>MLMIGLTGCSYQTLDEAIQSDWDTPISVLMREDMKNGVIFLDHDQYVFNTFEEEDGKYRYSTDGEDGWSFTGGQIPMLVRTIYKEGTGPIVWGALKTNTKLKEIELTFVGREQEDVKHSMTLPLVNNAFIGYPPATLYSSETDAALRLEVQTVVYDEHGTVVMKRQDR</sequence>
<protein>
    <submittedName>
        <fullName evidence="1">Uncharacterized protein</fullName>
    </submittedName>
</protein>
<dbReference type="Proteomes" id="UP000195437">
    <property type="component" value="Chromosome"/>
</dbReference>
<keyword evidence="2" id="KW-1185">Reference proteome</keyword>
<evidence type="ECO:0000313" key="1">
    <source>
        <dbReference type="EMBL" id="ARU61823.1"/>
    </source>
</evidence>
<dbReference type="KEGG" id="tum:CBW65_12870"/>
<name>A0A1Y0IR47_9BACL</name>
<gene>
    <name evidence="1" type="ORF">CBW65_12870</name>
</gene>
<proteinExistence type="predicted"/>
<accession>A0A1Y0IR47</accession>
<reference evidence="2" key="1">
    <citation type="submission" date="2017-05" db="EMBL/GenBank/DDBJ databases">
        <authorList>
            <person name="Sung H."/>
        </authorList>
    </citation>
    <scope>NUCLEOTIDE SEQUENCE [LARGE SCALE GENOMIC DNA]</scope>
    <source>
        <strain evidence="2">AR23208</strain>
    </source>
</reference>